<keyword evidence="6" id="KW-0677">Repeat</keyword>
<dbReference type="SUPFAM" id="SSF47473">
    <property type="entry name" value="EF-hand"/>
    <property type="match status" value="1"/>
</dbReference>
<evidence type="ECO:0000256" key="8">
    <source>
        <dbReference type="ARBA" id="ARBA00022837"/>
    </source>
</evidence>
<dbReference type="InterPro" id="IPR011992">
    <property type="entry name" value="EF-hand-dom_pair"/>
</dbReference>
<comment type="similarity">
    <text evidence="13">Belongs to the MICU1 family. MICU1 subfamily.</text>
</comment>
<dbReference type="InterPro" id="IPR018247">
    <property type="entry name" value="EF_Hand_1_Ca_BS"/>
</dbReference>
<dbReference type="InterPro" id="IPR002048">
    <property type="entry name" value="EF_hand_dom"/>
</dbReference>
<evidence type="ECO:0000256" key="7">
    <source>
        <dbReference type="ARBA" id="ARBA00022792"/>
    </source>
</evidence>
<evidence type="ECO:0000256" key="11">
    <source>
        <dbReference type="ARBA" id="ARBA00023128"/>
    </source>
</evidence>
<keyword evidence="5" id="KW-0479">Metal-binding</keyword>
<organism evidence="17">
    <name type="scientific">Echinostoma caproni</name>
    <dbReference type="NCBI Taxonomy" id="27848"/>
    <lineage>
        <taxon>Eukaryota</taxon>
        <taxon>Metazoa</taxon>
        <taxon>Spiralia</taxon>
        <taxon>Lophotrochozoa</taxon>
        <taxon>Platyhelminthes</taxon>
        <taxon>Trematoda</taxon>
        <taxon>Digenea</taxon>
        <taxon>Plagiorchiida</taxon>
        <taxon>Echinostomata</taxon>
        <taxon>Echinostomatoidea</taxon>
        <taxon>Echinostomatidae</taxon>
        <taxon>Echinostoma</taxon>
    </lineage>
</organism>
<dbReference type="GO" id="GO:0005758">
    <property type="term" value="C:mitochondrial intermembrane space"/>
    <property type="evidence" value="ECO:0007669"/>
    <property type="project" value="UniProtKB-SubCell"/>
</dbReference>
<evidence type="ECO:0000313" key="16">
    <source>
        <dbReference type="Proteomes" id="UP000272942"/>
    </source>
</evidence>
<evidence type="ECO:0000256" key="13">
    <source>
        <dbReference type="ARBA" id="ARBA00038333"/>
    </source>
</evidence>
<gene>
    <name evidence="15" type="ORF">ECPE_LOCUS10921</name>
</gene>
<accession>A0A183AVD6</accession>
<evidence type="ECO:0000256" key="2">
    <source>
        <dbReference type="ARBA" id="ARBA00004569"/>
    </source>
</evidence>
<dbReference type="PANTHER" id="PTHR12294">
    <property type="entry name" value="EF HAND DOMAIN FAMILY A1,A2-RELATED"/>
    <property type="match status" value="1"/>
</dbReference>
<evidence type="ECO:0000313" key="15">
    <source>
        <dbReference type="EMBL" id="VDP87821.1"/>
    </source>
</evidence>
<comment type="subcellular location">
    <subcellularLocation>
        <location evidence="1">Mitochondrion inner membrane</location>
    </subcellularLocation>
    <subcellularLocation>
        <location evidence="2">Mitochondrion intermembrane space</location>
    </subcellularLocation>
</comment>
<keyword evidence="11" id="KW-0496">Mitochondrion</keyword>
<evidence type="ECO:0000256" key="3">
    <source>
        <dbReference type="ARBA" id="ARBA00022448"/>
    </source>
</evidence>
<dbReference type="AlphaFoldDB" id="A0A183AVD6"/>
<evidence type="ECO:0000256" key="12">
    <source>
        <dbReference type="ARBA" id="ARBA00023136"/>
    </source>
</evidence>
<sequence length="140" mass="15862">MVLCLLGVTHYQDEFRLTILTGSTYLCNSFQASHHRASVDSLRRVFQKYASVVSNGEHYMTPKDFVVRFLRLADEENYNEATVECIARAADTSKDGLISFDEFVAFESLLCTPDALYTLAFEMFDRKGQGCLDFGECILT</sequence>
<evidence type="ECO:0000256" key="9">
    <source>
        <dbReference type="ARBA" id="ARBA00022946"/>
    </source>
</evidence>
<dbReference type="GO" id="GO:0036444">
    <property type="term" value="P:calcium import into the mitochondrion"/>
    <property type="evidence" value="ECO:0007669"/>
    <property type="project" value="UniProtKB-ARBA"/>
</dbReference>
<reference evidence="17" key="1">
    <citation type="submission" date="2016-06" db="UniProtKB">
        <authorList>
            <consortium name="WormBaseParasite"/>
        </authorList>
    </citation>
    <scope>IDENTIFICATION</scope>
</reference>
<evidence type="ECO:0000313" key="17">
    <source>
        <dbReference type="WBParaSite" id="ECPE_0001095501-mRNA-1"/>
    </source>
</evidence>
<feature type="domain" description="EF-hand" evidence="14">
    <location>
        <begin position="78"/>
        <end position="113"/>
    </location>
</feature>
<keyword evidence="16" id="KW-1185">Reference proteome</keyword>
<evidence type="ECO:0000256" key="5">
    <source>
        <dbReference type="ARBA" id="ARBA00022723"/>
    </source>
</evidence>
<dbReference type="OrthoDB" id="2161at2759"/>
<keyword evidence="7" id="KW-0999">Mitochondrion inner membrane</keyword>
<keyword evidence="10" id="KW-0406">Ion transport</keyword>
<name>A0A183AVD6_9TREM</name>
<dbReference type="GO" id="GO:0051560">
    <property type="term" value="P:mitochondrial calcium ion homeostasis"/>
    <property type="evidence" value="ECO:0007669"/>
    <property type="project" value="TreeGrafter"/>
</dbReference>
<dbReference type="Gene3D" id="1.10.238.10">
    <property type="entry name" value="EF-hand"/>
    <property type="match status" value="1"/>
</dbReference>
<dbReference type="PANTHER" id="PTHR12294:SF1">
    <property type="entry name" value="CALCIUM UPTAKE PROTEIN 1, MITOCHONDRIAL"/>
    <property type="match status" value="1"/>
</dbReference>
<keyword evidence="9" id="KW-0809">Transit peptide</keyword>
<evidence type="ECO:0000256" key="1">
    <source>
        <dbReference type="ARBA" id="ARBA00004273"/>
    </source>
</evidence>
<proteinExistence type="inferred from homology"/>
<dbReference type="GO" id="GO:1990246">
    <property type="term" value="C:uniplex complex"/>
    <property type="evidence" value="ECO:0007669"/>
    <property type="project" value="TreeGrafter"/>
</dbReference>
<dbReference type="PROSITE" id="PS00018">
    <property type="entry name" value="EF_HAND_1"/>
    <property type="match status" value="1"/>
</dbReference>
<dbReference type="GO" id="GO:0005509">
    <property type="term" value="F:calcium ion binding"/>
    <property type="evidence" value="ECO:0007669"/>
    <property type="project" value="InterPro"/>
</dbReference>
<protein>
    <submittedName>
        <fullName evidence="17">EF-hand domain-containing protein</fullName>
    </submittedName>
</protein>
<evidence type="ECO:0000256" key="4">
    <source>
        <dbReference type="ARBA" id="ARBA00022568"/>
    </source>
</evidence>
<dbReference type="Proteomes" id="UP000272942">
    <property type="component" value="Unassembled WGS sequence"/>
</dbReference>
<keyword evidence="3" id="KW-0813">Transport</keyword>
<evidence type="ECO:0000259" key="14">
    <source>
        <dbReference type="PROSITE" id="PS50222"/>
    </source>
</evidence>
<dbReference type="PROSITE" id="PS50222">
    <property type="entry name" value="EF_HAND_2"/>
    <property type="match status" value="1"/>
</dbReference>
<dbReference type="EMBL" id="UZAN01049910">
    <property type="protein sequence ID" value="VDP87821.1"/>
    <property type="molecule type" value="Genomic_DNA"/>
</dbReference>
<keyword evidence="12" id="KW-0472">Membrane</keyword>
<reference evidence="15 16" key="2">
    <citation type="submission" date="2018-11" db="EMBL/GenBank/DDBJ databases">
        <authorList>
            <consortium name="Pathogen Informatics"/>
        </authorList>
    </citation>
    <scope>NUCLEOTIDE SEQUENCE [LARGE SCALE GENOMIC DNA]</scope>
    <source>
        <strain evidence="15 16">Egypt</strain>
    </source>
</reference>
<dbReference type="InterPro" id="IPR039800">
    <property type="entry name" value="MICU1/2/3"/>
</dbReference>
<keyword evidence="4" id="KW-0109">Calcium transport</keyword>
<evidence type="ECO:0000256" key="10">
    <source>
        <dbReference type="ARBA" id="ARBA00023065"/>
    </source>
</evidence>
<evidence type="ECO:0000256" key="6">
    <source>
        <dbReference type="ARBA" id="ARBA00022737"/>
    </source>
</evidence>
<keyword evidence="8" id="KW-0106">Calcium</keyword>
<dbReference type="WBParaSite" id="ECPE_0001095501-mRNA-1">
    <property type="protein sequence ID" value="ECPE_0001095501-mRNA-1"/>
    <property type="gene ID" value="ECPE_0001095501"/>
</dbReference>